<protein>
    <submittedName>
        <fullName evidence="1">Uncharacterized protein</fullName>
    </submittedName>
</protein>
<sequence>MNIKLLIDYQPLEIWGEKGREVLEGEWIHQALYFLERFPPSTSPEEIQTAVDRALDQVAVFCPNHSRFEQSRQRLLEILTGALVWLREAVLERPEWNFFFFGPEVPVLCEYEIMEVGRNKTHLYRLDRLVLFPKETILVDFKLHEERKEDQAQVKRYRRLATQIFGPVRAFLFYLVPPRLKEIP</sequence>
<dbReference type="KEGG" id="tav:G4V39_06625"/>
<accession>A0A6G7PWI9</accession>
<proteinExistence type="predicted"/>
<dbReference type="EMBL" id="CP048877">
    <property type="protein sequence ID" value="QIJ71957.1"/>
    <property type="molecule type" value="Genomic_DNA"/>
</dbReference>
<name>A0A6G7PWI9_9BACT</name>
<reference evidence="1 2" key="1">
    <citation type="submission" date="2020-02" db="EMBL/GenBank/DDBJ databases">
        <title>Genome analysis of Thermosulfuriphilus ammonigenes ST65T, an anaerobic thermophilic chemolithoautotrophic bacterium isolated from a deep-sea hydrothermal vent.</title>
        <authorList>
            <person name="Slobodkina G."/>
            <person name="Allioux M."/>
            <person name="Merkel A."/>
            <person name="Alain K."/>
            <person name="Jebbar M."/>
            <person name="Slobodkin A."/>
        </authorList>
    </citation>
    <scope>NUCLEOTIDE SEQUENCE [LARGE SCALE GENOMIC DNA]</scope>
    <source>
        <strain evidence="1 2">ST65</strain>
    </source>
</reference>
<evidence type="ECO:0000313" key="2">
    <source>
        <dbReference type="Proteomes" id="UP000502179"/>
    </source>
</evidence>
<dbReference type="RefSeq" id="WP_166032174.1">
    <property type="nucleotide sequence ID" value="NZ_CP048877.1"/>
</dbReference>
<evidence type="ECO:0000313" key="1">
    <source>
        <dbReference type="EMBL" id="QIJ71957.1"/>
    </source>
</evidence>
<gene>
    <name evidence="1" type="ORF">G4V39_06625</name>
</gene>
<dbReference type="AlphaFoldDB" id="A0A6G7PWI9"/>
<organism evidence="1 2">
    <name type="scientific">Thermosulfuriphilus ammonigenes</name>
    <dbReference type="NCBI Taxonomy" id="1936021"/>
    <lineage>
        <taxon>Bacteria</taxon>
        <taxon>Pseudomonadati</taxon>
        <taxon>Thermodesulfobacteriota</taxon>
        <taxon>Thermodesulfobacteria</taxon>
        <taxon>Thermodesulfobacteriales</taxon>
        <taxon>Thermodesulfobacteriaceae</taxon>
        <taxon>Thermosulfuriphilus</taxon>
    </lineage>
</organism>
<keyword evidence="2" id="KW-1185">Reference proteome</keyword>
<dbReference type="Proteomes" id="UP000502179">
    <property type="component" value="Chromosome"/>
</dbReference>